<proteinExistence type="predicted"/>
<organism evidence="3 4">
    <name type="scientific">Tannerella sp. oral taxon BU063 isolate Cell 8/11</name>
    <dbReference type="NCBI Taxonomy" id="1411915"/>
    <lineage>
        <taxon>Bacteria</taxon>
        <taxon>Pseudomonadati</taxon>
        <taxon>Bacteroidota</taxon>
        <taxon>Bacteroidia</taxon>
        <taxon>Bacteroidales</taxon>
        <taxon>Tannerellaceae</taxon>
        <taxon>Tannerella</taxon>
    </lineage>
</organism>
<dbReference type="Proteomes" id="UP000034980">
    <property type="component" value="Unassembled WGS sequence"/>
</dbReference>
<dbReference type="EMBL" id="AYYF01001069">
    <property type="protein sequence ID" value="ETK12719.1"/>
    <property type="molecule type" value="Genomic_DNA"/>
</dbReference>
<keyword evidence="1" id="KW-0175">Coiled coil</keyword>
<accession>W2CZU5</accession>
<dbReference type="Pfam" id="PF19775">
    <property type="entry name" value="DUF6261"/>
    <property type="match status" value="1"/>
</dbReference>
<protein>
    <submittedName>
        <fullName evidence="3">Uncharacterized protein</fullName>
    </submittedName>
</protein>
<sequence length="258" mass="30267">MIETIHIEKISQHRLSLALHAFFHGDVCSRMMSEDPDKIGVPKSQSEEYKKWVDEELDMIAEARESYNTREIQKKDSECDRLLSFILSMVRTMRLSPKPEEVESAEKLYIIMRVGKRIQAEGVTRKPARIESLLIDLKKPECTEHISRLRLEEGIELLEKSYKELRTLVAERTNERAEKKRPSATQIRPKTDKAYYEILRLLEVAYIQGQAPVDRESIENLVRYLNEHTNNVRMVHRQSQAQRKSRSNQKKESEEVSD</sequence>
<comment type="caution">
    <text evidence="3">The sequence shown here is derived from an EMBL/GenBank/DDBJ whole genome shotgun (WGS) entry which is preliminary data.</text>
</comment>
<gene>
    <name evidence="3" type="ORF">T235_07670</name>
</gene>
<reference evidence="3 4" key="1">
    <citation type="submission" date="2013-11" db="EMBL/GenBank/DDBJ databases">
        <title>Single cell genomics of uncultured Tannerella BU063 (oral taxon 286).</title>
        <authorList>
            <person name="Beall C.J."/>
            <person name="Campbell A.G."/>
            <person name="Griffen A.L."/>
            <person name="Podar M."/>
            <person name="Leys E.J."/>
        </authorList>
    </citation>
    <scope>NUCLEOTIDE SEQUENCE [LARGE SCALE GENOMIC DNA]</scope>
    <source>
        <strain evidence="3">Cell 8/11</strain>
    </source>
</reference>
<dbReference type="PATRIC" id="fig|1411915.3.peg.663"/>
<feature type="compositionally biased region" description="Basic and acidic residues" evidence="2">
    <location>
        <begin position="249"/>
        <end position="258"/>
    </location>
</feature>
<dbReference type="InterPro" id="IPR046228">
    <property type="entry name" value="DUF6261"/>
</dbReference>
<evidence type="ECO:0000313" key="4">
    <source>
        <dbReference type="Proteomes" id="UP000034980"/>
    </source>
</evidence>
<evidence type="ECO:0000256" key="1">
    <source>
        <dbReference type="SAM" id="Coils"/>
    </source>
</evidence>
<evidence type="ECO:0000313" key="3">
    <source>
        <dbReference type="EMBL" id="ETK12719.1"/>
    </source>
</evidence>
<feature type="coiled-coil region" evidence="1">
    <location>
        <begin position="148"/>
        <end position="175"/>
    </location>
</feature>
<name>W2CZU5_9BACT</name>
<evidence type="ECO:0000256" key="2">
    <source>
        <dbReference type="SAM" id="MobiDB-lite"/>
    </source>
</evidence>
<dbReference type="AlphaFoldDB" id="W2CZU5"/>
<feature type="region of interest" description="Disordered" evidence="2">
    <location>
        <begin position="235"/>
        <end position="258"/>
    </location>
</feature>